<evidence type="ECO:0000256" key="1">
    <source>
        <dbReference type="SAM" id="Phobius"/>
    </source>
</evidence>
<organism evidence="2 3">
    <name type="scientific">Lentiprolixibacter aurantiacus</name>
    <dbReference type="NCBI Taxonomy" id="2993939"/>
    <lineage>
        <taxon>Bacteria</taxon>
        <taxon>Pseudomonadati</taxon>
        <taxon>Bacteroidota</taxon>
        <taxon>Flavobacteriia</taxon>
        <taxon>Flavobacteriales</taxon>
        <taxon>Flavobacteriaceae</taxon>
        <taxon>Lentiprolixibacter</taxon>
    </lineage>
</organism>
<dbReference type="EMBL" id="JAPFQP010000002">
    <property type="protein sequence ID" value="MCX2719634.1"/>
    <property type="molecule type" value="Genomic_DNA"/>
</dbReference>
<dbReference type="Pfam" id="PF14059">
    <property type="entry name" value="DUF4251"/>
    <property type="match status" value="1"/>
</dbReference>
<comment type="caution">
    <text evidence="2">The sequence shown here is derived from an EMBL/GenBank/DDBJ whole genome shotgun (WGS) entry which is preliminary data.</text>
</comment>
<dbReference type="InterPro" id="IPR025347">
    <property type="entry name" value="DUF4251"/>
</dbReference>
<evidence type="ECO:0000313" key="3">
    <source>
        <dbReference type="Proteomes" id="UP001207116"/>
    </source>
</evidence>
<reference evidence="2" key="1">
    <citation type="submission" date="2022-11" db="EMBL/GenBank/DDBJ databases">
        <title>The characterization of three novel Bacteroidetes species and genomic analysis of their roles in tidal elemental geochemical cycles.</title>
        <authorList>
            <person name="Ma K.-J."/>
        </authorList>
    </citation>
    <scope>NUCLEOTIDE SEQUENCE</scope>
    <source>
        <strain evidence="2">M415</strain>
    </source>
</reference>
<name>A0AAE3MMK2_9FLAO</name>
<protein>
    <submittedName>
        <fullName evidence="2">DUF4251 domain-containing protein</fullName>
    </submittedName>
</protein>
<gene>
    <name evidence="2" type="ORF">OO016_08470</name>
</gene>
<keyword evidence="1" id="KW-0812">Transmembrane</keyword>
<dbReference type="AlphaFoldDB" id="A0AAE3MMK2"/>
<dbReference type="Gene3D" id="2.40.128.410">
    <property type="match status" value="1"/>
</dbReference>
<keyword evidence="1" id="KW-0472">Membrane</keyword>
<dbReference type="Proteomes" id="UP001207116">
    <property type="component" value="Unassembled WGS sequence"/>
</dbReference>
<sequence>MRTKKHIRFVLFYALWIAGIIWALGSCSGTKKAVSDETIKELKQQADSRSIKVRAEWAIPLTTTAMASVYNSGLLPPGSNVSRINLMQTPNSFEIRGDTIYADLPYYGERRIVSGYPGVSGIDFKAPMENYKSEFLDKEGSYRINFDASFGTERFDIMVKLFPGQKAVLMFYSTQRNPIRYEGVAENPQSE</sequence>
<dbReference type="PROSITE" id="PS51257">
    <property type="entry name" value="PROKAR_LIPOPROTEIN"/>
    <property type="match status" value="1"/>
</dbReference>
<dbReference type="RefSeq" id="WP_266012414.1">
    <property type="nucleotide sequence ID" value="NZ_JAPFQP010000002.1"/>
</dbReference>
<feature type="transmembrane region" description="Helical" evidence="1">
    <location>
        <begin position="7"/>
        <end position="25"/>
    </location>
</feature>
<proteinExistence type="predicted"/>
<keyword evidence="3" id="KW-1185">Reference proteome</keyword>
<keyword evidence="1" id="KW-1133">Transmembrane helix</keyword>
<evidence type="ECO:0000313" key="2">
    <source>
        <dbReference type="EMBL" id="MCX2719634.1"/>
    </source>
</evidence>
<accession>A0AAE3MMK2</accession>